<keyword evidence="1" id="KW-0732">Signal</keyword>
<feature type="signal peptide" evidence="1">
    <location>
        <begin position="1"/>
        <end position="16"/>
    </location>
</feature>
<dbReference type="AlphaFoldDB" id="A0ABD2CL91"/>
<sequence length="72" mass="8219">MKLIGIAARCIFFALAIPLDDPITKYSMSVAFFFEANYKLPTKDDIGLEIQILLTMYSKFDHCLPVKFLIVD</sequence>
<dbReference type="EMBL" id="JAYRBN010000040">
    <property type="protein sequence ID" value="KAL2745771.1"/>
    <property type="molecule type" value="Genomic_DNA"/>
</dbReference>
<comment type="caution">
    <text evidence="2">The sequence shown here is derived from an EMBL/GenBank/DDBJ whole genome shotgun (WGS) entry which is preliminary data.</text>
</comment>
<organism evidence="2 3">
    <name type="scientific">Vespula maculifrons</name>
    <name type="common">Eastern yellow jacket</name>
    <name type="synonym">Wasp</name>
    <dbReference type="NCBI Taxonomy" id="7453"/>
    <lineage>
        <taxon>Eukaryota</taxon>
        <taxon>Metazoa</taxon>
        <taxon>Ecdysozoa</taxon>
        <taxon>Arthropoda</taxon>
        <taxon>Hexapoda</taxon>
        <taxon>Insecta</taxon>
        <taxon>Pterygota</taxon>
        <taxon>Neoptera</taxon>
        <taxon>Endopterygota</taxon>
        <taxon>Hymenoptera</taxon>
        <taxon>Apocrita</taxon>
        <taxon>Aculeata</taxon>
        <taxon>Vespoidea</taxon>
        <taxon>Vespidae</taxon>
        <taxon>Vespinae</taxon>
        <taxon>Vespula</taxon>
    </lineage>
</organism>
<feature type="chain" id="PRO_5044753306" description="Secreted protein" evidence="1">
    <location>
        <begin position="17"/>
        <end position="72"/>
    </location>
</feature>
<evidence type="ECO:0008006" key="4">
    <source>
        <dbReference type="Google" id="ProtNLM"/>
    </source>
</evidence>
<keyword evidence="3" id="KW-1185">Reference proteome</keyword>
<protein>
    <recommendedName>
        <fullName evidence="4">Secreted protein</fullName>
    </recommendedName>
</protein>
<evidence type="ECO:0000313" key="2">
    <source>
        <dbReference type="EMBL" id="KAL2745771.1"/>
    </source>
</evidence>
<gene>
    <name evidence="2" type="ORF">V1477_005925</name>
</gene>
<dbReference type="Proteomes" id="UP001607303">
    <property type="component" value="Unassembled WGS sequence"/>
</dbReference>
<reference evidence="2 3" key="1">
    <citation type="journal article" date="2024" name="Ann. Entomol. Soc. Am.">
        <title>Genomic analyses of the southern and eastern yellowjacket wasps (Hymenoptera: Vespidae) reveal evolutionary signatures of social life.</title>
        <authorList>
            <person name="Catto M.A."/>
            <person name="Caine P.B."/>
            <person name="Orr S.E."/>
            <person name="Hunt B.G."/>
            <person name="Goodisman M.A.D."/>
        </authorList>
    </citation>
    <scope>NUCLEOTIDE SEQUENCE [LARGE SCALE GENOMIC DNA]</scope>
    <source>
        <strain evidence="2">232</strain>
        <tissue evidence="2">Head and thorax</tissue>
    </source>
</reference>
<evidence type="ECO:0000256" key="1">
    <source>
        <dbReference type="SAM" id="SignalP"/>
    </source>
</evidence>
<evidence type="ECO:0000313" key="3">
    <source>
        <dbReference type="Proteomes" id="UP001607303"/>
    </source>
</evidence>
<name>A0ABD2CL91_VESMC</name>
<proteinExistence type="predicted"/>
<accession>A0ABD2CL91</accession>